<keyword evidence="2" id="KW-0274">FAD</keyword>
<dbReference type="SUPFAM" id="SSF54373">
    <property type="entry name" value="FAD-linked reductases, C-terminal domain"/>
    <property type="match status" value="1"/>
</dbReference>
<keyword evidence="6" id="KW-1185">Reference proteome</keyword>
<dbReference type="PANTHER" id="PTHR11552:SF158">
    <property type="entry name" value="GH23626P-RELATED"/>
    <property type="match status" value="1"/>
</dbReference>
<evidence type="ECO:0000256" key="2">
    <source>
        <dbReference type="PIRSR" id="PIRSR000137-2"/>
    </source>
</evidence>
<gene>
    <name evidence="5" type="ORF">PHYEVI_LOCUS7593</name>
</gene>
<evidence type="ECO:0000313" key="5">
    <source>
        <dbReference type="EMBL" id="CAG9861250.1"/>
    </source>
</evidence>
<dbReference type="SUPFAM" id="SSF51905">
    <property type="entry name" value="FAD/NAD(P)-binding domain"/>
    <property type="match status" value="1"/>
</dbReference>
<dbReference type="OrthoDB" id="269227at2759"/>
<dbReference type="InterPro" id="IPR007867">
    <property type="entry name" value="GMC_OxRtase_C"/>
</dbReference>
<keyword evidence="2" id="KW-0285">Flavoprotein</keyword>
<feature type="domain" description="Glucose-methanol-choline oxidoreductase N-terminal" evidence="4">
    <location>
        <begin position="313"/>
        <end position="327"/>
    </location>
</feature>
<organism evidence="5 6">
    <name type="scientific">Phyllotreta striolata</name>
    <name type="common">Striped flea beetle</name>
    <name type="synonym">Crioceris striolata</name>
    <dbReference type="NCBI Taxonomy" id="444603"/>
    <lineage>
        <taxon>Eukaryota</taxon>
        <taxon>Metazoa</taxon>
        <taxon>Ecdysozoa</taxon>
        <taxon>Arthropoda</taxon>
        <taxon>Hexapoda</taxon>
        <taxon>Insecta</taxon>
        <taxon>Pterygota</taxon>
        <taxon>Neoptera</taxon>
        <taxon>Endopterygota</taxon>
        <taxon>Coleoptera</taxon>
        <taxon>Polyphaga</taxon>
        <taxon>Cucujiformia</taxon>
        <taxon>Chrysomeloidea</taxon>
        <taxon>Chrysomelidae</taxon>
        <taxon>Galerucinae</taxon>
        <taxon>Alticini</taxon>
        <taxon>Phyllotreta</taxon>
    </lineage>
</organism>
<dbReference type="InterPro" id="IPR000172">
    <property type="entry name" value="GMC_OxRdtase_N"/>
</dbReference>
<dbReference type="EMBL" id="OU900097">
    <property type="protein sequence ID" value="CAG9861250.1"/>
    <property type="molecule type" value="Genomic_DNA"/>
</dbReference>
<proteinExistence type="inferred from homology"/>
<dbReference type="Pfam" id="PF00732">
    <property type="entry name" value="GMC_oxred_N"/>
    <property type="match status" value="1"/>
</dbReference>
<evidence type="ECO:0000313" key="6">
    <source>
        <dbReference type="Proteomes" id="UP001153712"/>
    </source>
</evidence>
<feature type="chain" id="PRO_5040138605" description="Glucose-methanol-choline oxidoreductase N-terminal domain-containing protein" evidence="3">
    <location>
        <begin position="16"/>
        <end position="594"/>
    </location>
</feature>
<dbReference type="PANTHER" id="PTHR11552">
    <property type="entry name" value="GLUCOSE-METHANOL-CHOLINE GMC OXIDOREDUCTASE"/>
    <property type="match status" value="1"/>
</dbReference>
<comment type="cofactor">
    <cofactor evidence="2">
        <name>FAD</name>
        <dbReference type="ChEBI" id="CHEBI:57692"/>
    </cofactor>
</comment>
<sequence>MSTIFLLTLIAAATCAPTDEFVESFVKGIEEMEKIAETYQYKQENFVPEHYNTSETSEYDFIIVGSGPSGSAIANRLSETPEWKILLLEAGYIESPVSQIPAMEKYLQHTPYDWSFRTTSQKHSCLAMEDSKCPLKKAKALGGTTATDQMIYTRGNRQDYDKWADLNLKGWCWDDLLPYFMKIEDAHIPDLDRKLHNLGGHVHLERFQHSTPLGKHVLEAGHELGIKTVDYNGKDQIGVSIPQATTKDGRRNSVAQTYLGHAIKRRNLEIRTGALATKILVSPHTKEANGVQYLQDGKLINAKATKEVIVSAGAVNTPKLLMLSGIGPKDELEALKIEPVCDLKVGHHLKDQLTFYGLNFIANSTAKHPTVRESVEELLHHHNGPLTTPGAEAVAYLKTSASKEKLDLPDVELLVTRGDRVKKETHEHDRFSIEVTLLHPKSTGKLSLHDADPLHHPLIDTNSLTDPDEEDLHSMVAGIKAALKLAETHSLQKLGVRLDHDKLPACKHIEDDEYWRCAVRHSAVNRGNVAGTARMGGEHQDKEAVVDGRLKVMGVHRLRVADASVVPVTISGNLVGPSIVVGERAAHLIKEDWK</sequence>
<evidence type="ECO:0000256" key="1">
    <source>
        <dbReference type="ARBA" id="ARBA00010790"/>
    </source>
</evidence>
<feature type="binding site" evidence="2">
    <location>
        <position position="144"/>
    </location>
    <ligand>
        <name>FAD</name>
        <dbReference type="ChEBI" id="CHEBI:57692"/>
    </ligand>
</feature>
<feature type="signal peptide" evidence="3">
    <location>
        <begin position="1"/>
        <end position="15"/>
    </location>
</feature>
<evidence type="ECO:0000256" key="3">
    <source>
        <dbReference type="SAM" id="SignalP"/>
    </source>
</evidence>
<dbReference type="GO" id="GO:0016614">
    <property type="term" value="F:oxidoreductase activity, acting on CH-OH group of donors"/>
    <property type="evidence" value="ECO:0007669"/>
    <property type="project" value="InterPro"/>
</dbReference>
<reference evidence="5" key="1">
    <citation type="submission" date="2022-01" db="EMBL/GenBank/DDBJ databases">
        <authorList>
            <person name="King R."/>
        </authorList>
    </citation>
    <scope>NUCLEOTIDE SEQUENCE</scope>
</reference>
<dbReference type="PROSITE" id="PS00624">
    <property type="entry name" value="GMC_OXRED_2"/>
    <property type="match status" value="1"/>
</dbReference>
<dbReference type="Pfam" id="PF05199">
    <property type="entry name" value="GMC_oxred_C"/>
    <property type="match status" value="1"/>
</dbReference>
<comment type="similarity">
    <text evidence="1">Belongs to the GMC oxidoreductase family.</text>
</comment>
<dbReference type="InterPro" id="IPR012132">
    <property type="entry name" value="GMC_OxRdtase"/>
</dbReference>
<name>A0A9N9XPW7_PHYSR</name>
<dbReference type="GO" id="GO:0050660">
    <property type="term" value="F:flavin adenine dinucleotide binding"/>
    <property type="evidence" value="ECO:0007669"/>
    <property type="project" value="InterPro"/>
</dbReference>
<dbReference type="Gene3D" id="3.50.50.60">
    <property type="entry name" value="FAD/NAD(P)-binding domain"/>
    <property type="match status" value="1"/>
</dbReference>
<dbReference type="AlphaFoldDB" id="A0A9N9XPW7"/>
<dbReference type="PIRSF" id="PIRSF000137">
    <property type="entry name" value="Alcohol_oxidase"/>
    <property type="match status" value="1"/>
</dbReference>
<protein>
    <recommendedName>
        <fullName evidence="4">Glucose-methanol-choline oxidoreductase N-terminal domain-containing protein</fullName>
    </recommendedName>
</protein>
<accession>A0A9N9XPW7</accession>
<dbReference type="Proteomes" id="UP001153712">
    <property type="component" value="Chromosome 4"/>
</dbReference>
<dbReference type="Gene3D" id="3.30.560.10">
    <property type="entry name" value="Glucose Oxidase, domain 3"/>
    <property type="match status" value="1"/>
</dbReference>
<evidence type="ECO:0000259" key="4">
    <source>
        <dbReference type="PROSITE" id="PS00624"/>
    </source>
</evidence>
<keyword evidence="3" id="KW-0732">Signal</keyword>
<dbReference type="InterPro" id="IPR036188">
    <property type="entry name" value="FAD/NAD-bd_sf"/>
</dbReference>